<dbReference type="Pfam" id="PF02518">
    <property type="entry name" value="HATPase_c"/>
    <property type="match status" value="1"/>
</dbReference>
<comment type="caution">
    <text evidence="6">The sequence shown here is derived from an EMBL/GenBank/DDBJ whole genome shotgun (WGS) entry which is preliminary data.</text>
</comment>
<protein>
    <recommendedName>
        <fullName evidence="2">histidine kinase</fullName>
        <ecNumber evidence="2">2.7.13.3</ecNumber>
    </recommendedName>
</protein>
<dbReference type="InterPro" id="IPR004358">
    <property type="entry name" value="Sig_transdc_His_kin-like_C"/>
</dbReference>
<keyword evidence="3" id="KW-0597">Phosphoprotein</keyword>
<evidence type="ECO:0000256" key="2">
    <source>
        <dbReference type="ARBA" id="ARBA00012438"/>
    </source>
</evidence>
<gene>
    <name evidence="6" type="ORF">KE626_19180</name>
</gene>
<dbReference type="SUPFAM" id="SSF47384">
    <property type="entry name" value="Homodimeric domain of signal transducing histidine kinase"/>
    <property type="match status" value="1"/>
</dbReference>
<dbReference type="PANTHER" id="PTHR43547">
    <property type="entry name" value="TWO-COMPONENT HISTIDINE KINASE"/>
    <property type="match status" value="1"/>
</dbReference>
<dbReference type="Gene3D" id="3.30.565.10">
    <property type="entry name" value="Histidine kinase-like ATPase, C-terminal domain"/>
    <property type="match status" value="1"/>
</dbReference>
<dbReference type="SMART" id="SM00388">
    <property type="entry name" value="HisKA"/>
    <property type="match status" value="1"/>
</dbReference>
<dbReference type="PROSITE" id="PS50109">
    <property type="entry name" value="HIS_KIN"/>
    <property type="match status" value="1"/>
</dbReference>
<keyword evidence="4" id="KW-0472">Membrane</keyword>
<evidence type="ECO:0000313" key="7">
    <source>
        <dbReference type="Proteomes" id="UP000676386"/>
    </source>
</evidence>
<dbReference type="SMART" id="SM00387">
    <property type="entry name" value="HATPase_c"/>
    <property type="match status" value="1"/>
</dbReference>
<reference evidence="6 7" key="1">
    <citation type="submission" date="2021-04" db="EMBL/GenBank/DDBJ databases">
        <title>Chitinophaga sp. nov., isolated from the rhizosphere soil.</title>
        <authorList>
            <person name="He S."/>
        </authorList>
    </citation>
    <scope>NUCLEOTIDE SEQUENCE [LARGE SCALE GENOMIC DNA]</scope>
    <source>
        <strain evidence="6 7">2R12</strain>
    </source>
</reference>
<dbReference type="InterPro" id="IPR036097">
    <property type="entry name" value="HisK_dim/P_sf"/>
</dbReference>
<dbReference type="InterPro" id="IPR011990">
    <property type="entry name" value="TPR-like_helical_dom_sf"/>
</dbReference>
<evidence type="ECO:0000256" key="1">
    <source>
        <dbReference type="ARBA" id="ARBA00000085"/>
    </source>
</evidence>
<name>A0ABS5J2J9_9BACT</name>
<evidence type="ECO:0000313" key="6">
    <source>
        <dbReference type="EMBL" id="MBS0029456.1"/>
    </source>
</evidence>
<comment type="catalytic activity">
    <reaction evidence="1">
        <text>ATP + protein L-histidine = ADP + protein N-phospho-L-histidine.</text>
        <dbReference type="EC" id="2.7.13.3"/>
    </reaction>
</comment>
<accession>A0ABS5J2J9</accession>
<dbReference type="Gene3D" id="1.10.287.130">
    <property type="match status" value="1"/>
</dbReference>
<dbReference type="RefSeq" id="WP_211974543.1">
    <property type="nucleotide sequence ID" value="NZ_CBFHAM010000014.1"/>
</dbReference>
<keyword evidence="4" id="KW-0812">Transmembrane</keyword>
<feature type="domain" description="Histidine kinase" evidence="5">
    <location>
        <begin position="380"/>
        <end position="595"/>
    </location>
</feature>
<dbReference type="InterPro" id="IPR003594">
    <property type="entry name" value="HATPase_dom"/>
</dbReference>
<dbReference type="InterPro" id="IPR003661">
    <property type="entry name" value="HisK_dim/P_dom"/>
</dbReference>
<dbReference type="CDD" id="cd00082">
    <property type="entry name" value="HisKA"/>
    <property type="match status" value="1"/>
</dbReference>
<feature type="transmembrane region" description="Helical" evidence="4">
    <location>
        <begin position="317"/>
        <end position="340"/>
    </location>
</feature>
<dbReference type="EC" id="2.7.13.3" evidence="2"/>
<dbReference type="PANTHER" id="PTHR43547:SF2">
    <property type="entry name" value="HYBRID SIGNAL TRANSDUCTION HISTIDINE KINASE C"/>
    <property type="match status" value="1"/>
</dbReference>
<evidence type="ECO:0000259" key="5">
    <source>
        <dbReference type="PROSITE" id="PS50109"/>
    </source>
</evidence>
<organism evidence="6 7">
    <name type="scientific">Chitinophaga hostae</name>
    <dbReference type="NCBI Taxonomy" id="2831022"/>
    <lineage>
        <taxon>Bacteria</taxon>
        <taxon>Pseudomonadati</taxon>
        <taxon>Bacteroidota</taxon>
        <taxon>Chitinophagia</taxon>
        <taxon>Chitinophagales</taxon>
        <taxon>Chitinophagaceae</taxon>
        <taxon>Chitinophaga</taxon>
    </lineage>
</organism>
<keyword evidence="7" id="KW-1185">Reference proteome</keyword>
<dbReference type="Proteomes" id="UP000676386">
    <property type="component" value="Unassembled WGS sequence"/>
</dbReference>
<evidence type="ECO:0000256" key="4">
    <source>
        <dbReference type="SAM" id="Phobius"/>
    </source>
</evidence>
<evidence type="ECO:0000256" key="3">
    <source>
        <dbReference type="ARBA" id="ARBA00022553"/>
    </source>
</evidence>
<proteinExistence type="predicted"/>
<dbReference type="InterPro" id="IPR036890">
    <property type="entry name" value="HATPase_C_sf"/>
</dbReference>
<dbReference type="EMBL" id="JAGTXB010000009">
    <property type="protein sequence ID" value="MBS0029456.1"/>
    <property type="molecule type" value="Genomic_DNA"/>
</dbReference>
<dbReference type="SUPFAM" id="SSF55874">
    <property type="entry name" value="ATPase domain of HSP90 chaperone/DNA topoisomerase II/histidine kinase"/>
    <property type="match status" value="1"/>
</dbReference>
<keyword evidence="4" id="KW-1133">Transmembrane helix</keyword>
<dbReference type="PRINTS" id="PR00344">
    <property type="entry name" value="BCTRLSENSOR"/>
</dbReference>
<dbReference type="Gene3D" id="1.25.40.10">
    <property type="entry name" value="Tetratricopeptide repeat domain"/>
    <property type="match status" value="1"/>
</dbReference>
<sequence length="600" mass="67920">MDVLNRLASLYLPCQLDSSGLYARTANDMADRIHYDKGHREALRGMGRYYSLRPHRYLSFLFYDNALTASRAAGDSMGVAISLMNIGTYYQYQGQHAEAQRYINKALNVTWTARLDSLRAWVLVNYYLVNAADTAALSYAQKALQQAVTLTTHYKDRLGMLYTQLFTAHEALRAGGIKEAENRLKAVIRAADSAGLNYIAMYAGTQLTGYRIWQQKADSLLYQQQSVRYASAGGYIGLMLPVVTSLFNWHRRQGDEHQAATYSRLALRIMQQQQDDMQAGEADYLAYTFGDELMDSLQWQHQSQKEQLKQHKASNRFWYLQAIIVAAIAILLAILLTYFIRAYRLSRRNTASMAALQEEISKGNKALQDNDDFKNKLISMIAHDFRTPLHNIVSITGFIDQHALTVTEAGEMILEVEQTATTTLGVFEEILSWIRTQLSGFTYHPQSFSLAEMISATEQTLLHLSTGKKIQLVNAIPPGTTVWADYEMLQFIHRNFLHNAIKFSPTDGVITIRAIRENGWLTVSFTDEGSGIDAVVLPHLFTWSRQAHEQERTGKGAGLALIICRDFIHKMNGEINAINNEEEGSTFYYRLPESLIGRHS</sequence>
<dbReference type="InterPro" id="IPR005467">
    <property type="entry name" value="His_kinase_dom"/>
</dbReference>